<dbReference type="InterPro" id="IPR003661">
    <property type="entry name" value="HisK_dim/P_dom"/>
</dbReference>
<dbReference type="EMBL" id="SOPX01000002">
    <property type="protein sequence ID" value="TFB31815.1"/>
    <property type="molecule type" value="Genomic_DNA"/>
</dbReference>
<dbReference type="PRINTS" id="PR00344">
    <property type="entry name" value="BCTRLSENSOR"/>
</dbReference>
<dbReference type="Gene3D" id="3.30.450.20">
    <property type="entry name" value="PAS domain"/>
    <property type="match status" value="2"/>
</dbReference>
<evidence type="ECO:0000259" key="9">
    <source>
        <dbReference type="PROSITE" id="PS50113"/>
    </source>
</evidence>
<evidence type="ECO:0000256" key="5">
    <source>
        <dbReference type="ARBA" id="ARBA00022777"/>
    </source>
</evidence>
<dbReference type="InterPro" id="IPR013656">
    <property type="entry name" value="PAS_4"/>
</dbReference>
<feature type="domain" description="PAC" evidence="9">
    <location>
        <begin position="341"/>
        <end position="395"/>
    </location>
</feature>
<evidence type="ECO:0000313" key="12">
    <source>
        <dbReference type="Proteomes" id="UP000273898"/>
    </source>
</evidence>
<dbReference type="PROSITE" id="PS50113">
    <property type="entry name" value="PAC"/>
    <property type="match status" value="1"/>
</dbReference>
<dbReference type="CDD" id="cd00130">
    <property type="entry name" value="PAS"/>
    <property type="match status" value="1"/>
</dbReference>
<sequence>MIDLASPFLKALLKHSTSPIIIFKVKPILVVVEHNDAYQALIERVGGKLKLYDIDIIPNLLSDAEKNILIKTVQKVSELKAKSTLIIHPIYSNSPNVKWELEFSPVLQNDRPVEYLVCSLREIPMDENDLEHILFELSESEARFRGFFEQAPLGMCVLKGPELITEYANDNILKIWGKSRKEVIGLPLEEARPEFEKQQALVKRVKDIFKNEQPLTLNELKLSTAVSDGYFIALYEPLKNDKNEVNRILVIIKDITEQVNFKKELLKAKDILKIAMDASEMGSWNIDLENKQILLSERAQHIYELENNRLSIEEAKSLISPEYIGRLTSGIRRALHHRNAFNIEYQINLNGISAKRKWLRTAGKAYYNEEGKAIYIAGAVLDITEHKQDEIRKNDFIGMVSHELKTPLTSLSAYVQLLQFKFKETDSDFPTQILDKINVQLKRMSLMIDGFLNVSLLESGKILLNKTNFNLVDLIKTIAEENRMVLPSHFIQVIGPEEMMLHADMDKIGNVINNLIGNAAKYSKKESLIAIKCEIQKDYLVVSVEDEGIGITEDNIPKLFDRFYRVESPDTKTIAGFGVGLYICAEVIQRHGGKIWAESKLGQGSTFYFSLPIPNDHLMP</sequence>
<dbReference type="GO" id="GO:0000155">
    <property type="term" value="F:phosphorelay sensor kinase activity"/>
    <property type="evidence" value="ECO:0007669"/>
    <property type="project" value="InterPro"/>
</dbReference>
<dbReference type="Proteomes" id="UP000273898">
    <property type="component" value="Unassembled WGS sequence"/>
</dbReference>
<reference evidence="11 13" key="2">
    <citation type="submission" date="2019-03" db="EMBL/GenBank/DDBJ databases">
        <authorList>
            <person name="He R.-H."/>
        </authorList>
    </citation>
    <scope>NUCLEOTIDE SEQUENCE [LARGE SCALE GENOMIC DNA]</scope>
    <source>
        <strain evidence="11 13">DSM 19624</strain>
    </source>
</reference>
<dbReference type="InterPro" id="IPR004358">
    <property type="entry name" value="Sig_transdc_His_kin-like_C"/>
</dbReference>
<keyword evidence="13" id="KW-1185">Reference proteome</keyword>
<dbReference type="SUPFAM" id="SSF47384">
    <property type="entry name" value="Homodimeric domain of signal transducing histidine kinase"/>
    <property type="match status" value="1"/>
</dbReference>
<evidence type="ECO:0000313" key="10">
    <source>
        <dbReference type="EMBL" id="RLJ80547.1"/>
    </source>
</evidence>
<gene>
    <name evidence="10" type="ORF">BCL90_1329</name>
    <name evidence="11" type="ORF">E3V97_14645</name>
</gene>
<evidence type="ECO:0000256" key="3">
    <source>
        <dbReference type="ARBA" id="ARBA00022553"/>
    </source>
</evidence>
<reference evidence="10 12" key="1">
    <citation type="submission" date="2018-10" db="EMBL/GenBank/DDBJ databases">
        <title>Genomic Encyclopedia of Archaeal and Bacterial Type Strains, Phase II (KMG-II): from individual species to whole genera.</title>
        <authorList>
            <person name="Goeker M."/>
        </authorList>
    </citation>
    <scope>NUCLEOTIDE SEQUENCE [LARGE SCALE GENOMIC DNA]</scope>
    <source>
        <strain evidence="10 12">DSM 19624</strain>
    </source>
</reference>
<dbReference type="PANTHER" id="PTHR45453:SF1">
    <property type="entry name" value="PHOSPHATE REGULON SENSOR PROTEIN PHOR"/>
    <property type="match status" value="1"/>
</dbReference>
<evidence type="ECO:0000313" key="11">
    <source>
        <dbReference type="EMBL" id="TFB31815.1"/>
    </source>
</evidence>
<name>A0A497YDK6_9SPHI</name>
<dbReference type="SUPFAM" id="SSF55874">
    <property type="entry name" value="ATPase domain of HSP90 chaperone/DNA topoisomerase II/histidine kinase"/>
    <property type="match status" value="1"/>
</dbReference>
<proteinExistence type="predicted"/>
<dbReference type="AlphaFoldDB" id="A0A497YDK6"/>
<dbReference type="GO" id="GO:0004721">
    <property type="term" value="F:phosphoprotein phosphatase activity"/>
    <property type="evidence" value="ECO:0007669"/>
    <property type="project" value="TreeGrafter"/>
</dbReference>
<keyword evidence="3" id="KW-0597">Phosphoprotein</keyword>
<dbReference type="NCBIfam" id="TIGR00229">
    <property type="entry name" value="sensory_box"/>
    <property type="match status" value="1"/>
</dbReference>
<organism evidence="10 12">
    <name type="scientific">Pedobacter alluvionis</name>
    <dbReference type="NCBI Taxonomy" id="475253"/>
    <lineage>
        <taxon>Bacteria</taxon>
        <taxon>Pseudomonadati</taxon>
        <taxon>Bacteroidota</taxon>
        <taxon>Sphingobacteriia</taxon>
        <taxon>Sphingobacteriales</taxon>
        <taxon>Sphingobacteriaceae</taxon>
        <taxon>Pedobacter</taxon>
    </lineage>
</organism>
<dbReference type="SMART" id="SM00387">
    <property type="entry name" value="HATPase_c"/>
    <property type="match status" value="1"/>
</dbReference>
<feature type="domain" description="Histidine kinase" evidence="8">
    <location>
        <begin position="399"/>
        <end position="615"/>
    </location>
</feature>
<dbReference type="InterPro" id="IPR050351">
    <property type="entry name" value="BphY/WalK/GraS-like"/>
</dbReference>
<dbReference type="PANTHER" id="PTHR45453">
    <property type="entry name" value="PHOSPHATE REGULON SENSOR PROTEIN PHOR"/>
    <property type="match status" value="1"/>
</dbReference>
<dbReference type="Proteomes" id="UP000297429">
    <property type="component" value="Unassembled WGS sequence"/>
</dbReference>
<dbReference type="OrthoDB" id="9813151at2"/>
<evidence type="ECO:0000256" key="7">
    <source>
        <dbReference type="ARBA" id="ARBA00023136"/>
    </source>
</evidence>
<comment type="catalytic activity">
    <reaction evidence="1">
        <text>ATP + protein L-histidine = ADP + protein N-phospho-L-histidine.</text>
        <dbReference type="EC" id="2.7.13.3"/>
    </reaction>
</comment>
<evidence type="ECO:0000256" key="6">
    <source>
        <dbReference type="ARBA" id="ARBA00023012"/>
    </source>
</evidence>
<protein>
    <recommendedName>
        <fullName evidence="2">histidine kinase</fullName>
        <ecNumber evidence="2">2.7.13.3</ecNumber>
    </recommendedName>
</protein>
<evidence type="ECO:0000256" key="4">
    <source>
        <dbReference type="ARBA" id="ARBA00022679"/>
    </source>
</evidence>
<dbReference type="Pfam" id="PF08448">
    <property type="entry name" value="PAS_4"/>
    <property type="match status" value="1"/>
</dbReference>
<dbReference type="FunFam" id="3.30.565.10:FF:000006">
    <property type="entry name" value="Sensor histidine kinase WalK"/>
    <property type="match status" value="1"/>
</dbReference>
<dbReference type="InterPro" id="IPR036097">
    <property type="entry name" value="HisK_dim/P_sf"/>
</dbReference>
<dbReference type="CDD" id="cd00082">
    <property type="entry name" value="HisKA"/>
    <property type="match status" value="1"/>
</dbReference>
<dbReference type="GO" id="GO:0016036">
    <property type="term" value="P:cellular response to phosphate starvation"/>
    <property type="evidence" value="ECO:0007669"/>
    <property type="project" value="TreeGrafter"/>
</dbReference>
<dbReference type="RefSeq" id="WP_121283143.1">
    <property type="nucleotide sequence ID" value="NZ_RCCK01000010.1"/>
</dbReference>
<accession>A0A497YDK6</accession>
<evidence type="ECO:0000259" key="8">
    <source>
        <dbReference type="PROSITE" id="PS50109"/>
    </source>
</evidence>
<dbReference type="SUPFAM" id="SSF55785">
    <property type="entry name" value="PYP-like sensor domain (PAS domain)"/>
    <property type="match status" value="2"/>
</dbReference>
<dbReference type="InterPro" id="IPR035965">
    <property type="entry name" value="PAS-like_dom_sf"/>
</dbReference>
<keyword evidence="4" id="KW-0808">Transferase</keyword>
<dbReference type="GO" id="GO:0005886">
    <property type="term" value="C:plasma membrane"/>
    <property type="evidence" value="ECO:0007669"/>
    <property type="project" value="TreeGrafter"/>
</dbReference>
<dbReference type="Gene3D" id="1.10.287.130">
    <property type="match status" value="1"/>
</dbReference>
<dbReference type="Pfam" id="PF02518">
    <property type="entry name" value="HATPase_c"/>
    <property type="match status" value="1"/>
</dbReference>
<dbReference type="SMART" id="SM00091">
    <property type="entry name" value="PAS"/>
    <property type="match status" value="2"/>
</dbReference>
<keyword evidence="5" id="KW-0418">Kinase</keyword>
<dbReference type="PROSITE" id="PS50109">
    <property type="entry name" value="HIS_KIN"/>
    <property type="match status" value="1"/>
</dbReference>
<dbReference type="InterPro" id="IPR003594">
    <property type="entry name" value="HATPase_dom"/>
</dbReference>
<dbReference type="EC" id="2.7.13.3" evidence="2"/>
<evidence type="ECO:0000256" key="2">
    <source>
        <dbReference type="ARBA" id="ARBA00012438"/>
    </source>
</evidence>
<keyword evidence="6" id="KW-0902">Two-component regulatory system</keyword>
<dbReference type="EMBL" id="RCCK01000010">
    <property type="protein sequence ID" value="RLJ80547.1"/>
    <property type="molecule type" value="Genomic_DNA"/>
</dbReference>
<dbReference type="InterPro" id="IPR005467">
    <property type="entry name" value="His_kinase_dom"/>
</dbReference>
<evidence type="ECO:0000256" key="1">
    <source>
        <dbReference type="ARBA" id="ARBA00000085"/>
    </source>
</evidence>
<dbReference type="Pfam" id="PF00512">
    <property type="entry name" value="HisKA"/>
    <property type="match status" value="1"/>
</dbReference>
<dbReference type="InterPro" id="IPR036890">
    <property type="entry name" value="HATPase_C_sf"/>
</dbReference>
<dbReference type="SMART" id="SM00388">
    <property type="entry name" value="HisKA"/>
    <property type="match status" value="1"/>
</dbReference>
<evidence type="ECO:0000313" key="13">
    <source>
        <dbReference type="Proteomes" id="UP000297429"/>
    </source>
</evidence>
<dbReference type="InterPro" id="IPR000014">
    <property type="entry name" value="PAS"/>
</dbReference>
<keyword evidence="7" id="KW-0472">Membrane</keyword>
<comment type="caution">
    <text evidence="10">The sequence shown here is derived from an EMBL/GenBank/DDBJ whole genome shotgun (WGS) entry which is preliminary data.</text>
</comment>
<dbReference type="InterPro" id="IPR000700">
    <property type="entry name" value="PAS-assoc_C"/>
</dbReference>
<dbReference type="Gene3D" id="3.30.565.10">
    <property type="entry name" value="Histidine kinase-like ATPase, C-terminal domain"/>
    <property type="match status" value="1"/>
</dbReference>